<keyword evidence="2" id="KW-1185">Reference proteome</keyword>
<dbReference type="KEGG" id="tpie:A7C91_03420"/>
<gene>
    <name evidence="1" type="ORF">A7C91_03420</name>
</gene>
<dbReference type="EMBL" id="CP015520">
    <property type="protein sequence ID" value="ANF22332.1"/>
    <property type="molecule type" value="Genomic_DNA"/>
</dbReference>
<protein>
    <submittedName>
        <fullName evidence="1">Uncharacterized protein</fullName>
    </submittedName>
</protein>
<proteinExistence type="predicted"/>
<sequence>MDKALTIMAIITIALAAYALSTSQIPPASIEYREVFYTNNQSVTFITKDGVGLFTMKISPHVNSFELTIKFPEGTSYLIRYGNENYKGTNEFKVTIHKDTVPDEIYIQFQLPQDVTKKLIYENGKVEIIIKGDKIPLWHAEDVIYVKYWKEERKP</sequence>
<dbReference type="RefSeq" id="WP_068664926.1">
    <property type="nucleotide sequence ID" value="NZ_CP015520.1"/>
</dbReference>
<dbReference type="AlphaFoldDB" id="A0A172WFV8"/>
<dbReference type="GeneID" id="28495212"/>
<dbReference type="OrthoDB" id="85958at2157"/>
<reference evidence="2" key="1">
    <citation type="journal article" date="2016" name="Syst. Appl. Microbiol.">
        <title>Thermococcus piezophilus sp. nov., a novel hyperthermophilic and piezophilic archaeon with a broad pressure range for growth, isolated from a deepest hydrothermal vent at the Mid-Cayman Rise.</title>
        <authorList>
            <person name="Dalmasso C."/>
            <person name="Oger P."/>
            <person name="Selva G."/>
            <person name="Courtine D."/>
            <person name="L'Haridon S."/>
            <person name="Garlaschelli A."/>
            <person name="Roussel E."/>
            <person name="Miyazaki J."/>
            <person name="Reveillaud J."/>
            <person name="Jebbar M."/>
            <person name="Takai K."/>
            <person name="Maignien L."/>
            <person name="Alain K."/>
        </authorList>
    </citation>
    <scope>NUCLEOTIDE SEQUENCE [LARGE SCALE GENOMIC DNA]</scope>
    <source>
        <strain evidence="2">CDGS</strain>
    </source>
</reference>
<name>A0A172WFV8_9EURY</name>
<evidence type="ECO:0000313" key="1">
    <source>
        <dbReference type="EMBL" id="ANF22332.1"/>
    </source>
</evidence>
<dbReference type="Proteomes" id="UP000076969">
    <property type="component" value="Chromosome"/>
</dbReference>
<organism evidence="1 2">
    <name type="scientific">Thermococcus piezophilus</name>
    <dbReference type="NCBI Taxonomy" id="1712654"/>
    <lineage>
        <taxon>Archaea</taxon>
        <taxon>Methanobacteriati</taxon>
        <taxon>Methanobacteriota</taxon>
        <taxon>Thermococci</taxon>
        <taxon>Thermococcales</taxon>
        <taxon>Thermococcaceae</taxon>
        <taxon>Thermococcus</taxon>
    </lineage>
</organism>
<accession>A0A172WFV8</accession>
<evidence type="ECO:0000313" key="2">
    <source>
        <dbReference type="Proteomes" id="UP000076969"/>
    </source>
</evidence>